<feature type="compositionally biased region" description="Pro residues" evidence="1">
    <location>
        <begin position="165"/>
        <end position="202"/>
    </location>
</feature>
<accession>A0A853ACJ2</accession>
<keyword evidence="2" id="KW-1133">Transmembrane helix</keyword>
<dbReference type="RefSeq" id="WP_179717754.1">
    <property type="nucleotide sequence ID" value="NZ_BAABFH010000001.1"/>
</dbReference>
<feature type="compositionally biased region" description="Basic and acidic residues" evidence="1">
    <location>
        <begin position="254"/>
        <end position="267"/>
    </location>
</feature>
<protein>
    <submittedName>
        <fullName evidence="3">Uncharacterized protein</fullName>
    </submittedName>
</protein>
<name>A0A853ACJ2_9PSEU</name>
<feature type="region of interest" description="Disordered" evidence="1">
    <location>
        <begin position="153"/>
        <end position="220"/>
    </location>
</feature>
<dbReference type="EMBL" id="JACCFJ010000001">
    <property type="protein sequence ID" value="NYI82172.1"/>
    <property type="molecule type" value="Genomic_DNA"/>
</dbReference>
<gene>
    <name evidence="3" type="ORF">HNR68_000802</name>
</gene>
<dbReference type="Proteomes" id="UP000587002">
    <property type="component" value="Unassembled WGS sequence"/>
</dbReference>
<reference evidence="3 4" key="1">
    <citation type="submission" date="2020-07" db="EMBL/GenBank/DDBJ databases">
        <title>Sequencing the genomes of 1000 actinobacteria strains.</title>
        <authorList>
            <person name="Klenk H.-P."/>
        </authorList>
    </citation>
    <scope>NUCLEOTIDE SEQUENCE [LARGE SCALE GENOMIC DNA]</scope>
    <source>
        <strain evidence="3 4">DSM 44065</strain>
    </source>
</reference>
<evidence type="ECO:0000313" key="4">
    <source>
        <dbReference type="Proteomes" id="UP000587002"/>
    </source>
</evidence>
<proteinExistence type="predicted"/>
<feature type="region of interest" description="Disordered" evidence="1">
    <location>
        <begin position="254"/>
        <end position="273"/>
    </location>
</feature>
<feature type="transmembrane region" description="Helical" evidence="2">
    <location>
        <begin position="283"/>
        <end position="306"/>
    </location>
</feature>
<sequence>MGRGRPNPLIRPKARGRALSTGLVGLAITAGTLLGAGTAHAEALVVDTPLAVVEAAPGQQVAVAPSTLDLKVREAVLLTMPLNFGRAAEAAERFKQLDPIPIGVASEERTFYSGKDIAEAAASRLTELGLPEDKVDTVRWHFTNLVSLGNAVTVRVDEPEEEKPPAPPSSEDPAPPSQEPPQQQPAPGTPPPPPSQDAPVPDPQTSLPQPGGAPAAVSVLPPDLRGSALAWSQGYLGQAPGVTPDVDELVARTREQQEAREQQDEVRAAGSAEALPTEVTERVAGPVLLASVALAVATAGLVRTWVLRRQ</sequence>
<keyword evidence="4" id="KW-1185">Reference proteome</keyword>
<evidence type="ECO:0000256" key="2">
    <source>
        <dbReference type="SAM" id="Phobius"/>
    </source>
</evidence>
<organism evidence="3 4">
    <name type="scientific">Saccharopolyspora hordei</name>
    <dbReference type="NCBI Taxonomy" id="1838"/>
    <lineage>
        <taxon>Bacteria</taxon>
        <taxon>Bacillati</taxon>
        <taxon>Actinomycetota</taxon>
        <taxon>Actinomycetes</taxon>
        <taxon>Pseudonocardiales</taxon>
        <taxon>Pseudonocardiaceae</taxon>
        <taxon>Saccharopolyspora</taxon>
    </lineage>
</organism>
<keyword evidence="2" id="KW-0472">Membrane</keyword>
<comment type="caution">
    <text evidence="3">The sequence shown here is derived from an EMBL/GenBank/DDBJ whole genome shotgun (WGS) entry which is preliminary data.</text>
</comment>
<evidence type="ECO:0000313" key="3">
    <source>
        <dbReference type="EMBL" id="NYI82172.1"/>
    </source>
</evidence>
<dbReference type="AlphaFoldDB" id="A0A853ACJ2"/>
<keyword evidence="2" id="KW-0812">Transmembrane</keyword>
<evidence type="ECO:0000256" key="1">
    <source>
        <dbReference type="SAM" id="MobiDB-lite"/>
    </source>
</evidence>